<dbReference type="PANTHER" id="PTHR43003">
    <property type="entry name" value="DNA-3-METHYLADENINE GLYCOSYLASE"/>
    <property type="match status" value="1"/>
</dbReference>
<keyword evidence="2" id="KW-0234">DNA repair</keyword>
<reference evidence="3 6" key="1">
    <citation type="journal article" date="2014" name="Int. J. Syst. Evol. Microbiol.">
        <title>Complete genome sequence of Corynebacterium casei LMG S-19264T (=DSM 44701T), isolated from a smear-ripened cheese.</title>
        <authorList>
            <consortium name="US DOE Joint Genome Institute (JGI-PGF)"/>
            <person name="Walter F."/>
            <person name="Albersmeier A."/>
            <person name="Kalinowski J."/>
            <person name="Ruckert C."/>
        </authorList>
    </citation>
    <scope>NUCLEOTIDE SEQUENCE [LARGE SCALE GENOMIC DNA]</scope>
    <source>
        <strain evidence="3 6">JCM 4434</strain>
    </source>
</reference>
<reference evidence="5" key="4">
    <citation type="submission" date="2016-08" db="EMBL/GenBank/DDBJ databases">
        <title>Sequencing, assembly and comparative genomics of S. aureofaciens ATCC 10762.</title>
        <authorList>
            <person name="Gradnigo J.S."/>
            <person name="Johnson N."/>
            <person name="Somerville G.A."/>
        </authorList>
    </citation>
    <scope>NUCLEOTIDE SEQUENCE [LARGE SCALE GENOMIC DNA]</scope>
    <source>
        <strain evidence="5">ATCC 10762 / DSM 40127 / CCM 3239 / JCM 4008 / LMG 5968 / NBRC 12843 / NCIMB 8234 / A-377</strain>
    </source>
</reference>
<dbReference type="GeneID" id="97489713"/>
<dbReference type="PANTHER" id="PTHR43003:SF6">
    <property type="entry name" value="DNA GLYCOSYLASE"/>
    <property type="match status" value="1"/>
</dbReference>
<dbReference type="OrthoDB" id="5501430at2"/>
<dbReference type="SUPFAM" id="SSF48150">
    <property type="entry name" value="DNA-glycosylase"/>
    <property type="match status" value="1"/>
</dbReference>
<reference evidence="4" key="3">
    <citation type="submission" date="2016-08" db="EMBL/GenBank/DDBJ databases">
        <title>Sequencing, Assembly and Comparative Genomics of S. aureofaciens ATCC 10762.</title>
        <authorList>
            <person name="Gradnigo J.S."/>
            <person name="Johnson N."/>
            <person name="Somerville G.A."/>
        </authorList>
    </citation>
    <scope>NUCLEOTIDE SEQUENCE [LARGE SCALE GENOMIC DNA]</scope>
    <source>
        <strain evidence="4">ATCC 10762</strain>
    </source>
</reference>
<dbReference type="InterPro" id="IPR051912">
    <property type="entry name" value="Alkylbase_DNA_Glycosylase/TA"/>
</dbReference>
<dbReference type="GO" id="GO:0006307">
    <property type="term" value="P:DNA alkylation repair"/>
    <property type="evidence" value="ECO:0007669"/>
    <property type="project" value="TreeGrafter"/>
</dbReference>
<dbReference type="GO" id="GO:0032993">
    <property type="term" value="C:protein-DNA complex"/>
    <property type="evidence" value="ECO:0007669"/>
    <property type="project" value="TreeGrafter"/>
</dbReference>
<dbReference type="GO" id="GO:0043916">
    <property type="term" value="F:DNA-7-methylguanine glycosylase activity"/>
    <property type="evidence" value="ECO:0007669"/>
    <property type="project" value="TreeGrafter"/>
</dbReference>
<dbReference type="Proteomes" id="UP000037395">
    <property type="component" value="Unassembled WGS sequence"/>
</dbReference>
<reference evidence="3" key="5">
    <citation type="submission" date="2020-09" db="EMBL/GenBank/DDBJ databases">
        <authorList>
            <person name="Sun Q."/>
            <person name="Ohkuma M."/>
        </authorList>
    </citation>
    <scope>NUCLEOTIDE SEQUENCE</scope>
    <source>
        <strain evidence="3">JCM 4434</strain>
    </source>
</reference>
<evidence type="ECO:0000256" key="2">
    <source>
        <dbReference type="ARBA" id="ARBA00023204"/>
    </source>
</evidence>
<dbReference type="InterPro" id="IPR011257">
    <property type="entry name" value="DNA_glycosylase"/>
</dbReference>
<evidence type="ECO:0000313" key="3">
    <source>
        <dbReference type="EMBL" id="GGV03796.1"/>
    </source>
</evidence>
<dbReference type="KEGG" id="kau:B6264_30620"/>
<dbReference type="RefSeq" id="WP_030557492.1">
    <property type="nucleotide sequence ID" value="NZ_BMUB01000031.1"/>
</dbReference>
<comment type="caution">
    <text evidence="4">The sequence shown here is derived from an EMBL/GenBank/DDBJ whole genome shotgun (WGS) entry which is preliminary data.</text>
</comment>
<organism evidence="4 5">
    <name type="scientific">Kitasatospora aureofaciens</name>
    <name type="common">Streptomyces aureofaciens</name>
    <dbReference type="NCBI Taxonomy" id="1894"/>
    <lineage>
        <taxon>Bacteria</taxon>
        <taxon>Bacillati</taxon>
        <taxon>Actinomycetota</taxon>
        <taxon>Actinomycetes</taxon>
        <taxon>Kitasatosporales</taxon>
        <taxon>Streptomycetaceae</taxon>
        <taxon>Kitasatospora</taxon>
    </lineage>
</organism>
<accession>A0A8H9HYT5</accession>
<sequence length="303" mass="33363">MGPLGRTWRLPFPLDLAHVIGPLHRGARDPVSAWSPGELWRTFRTPAGTGTLRITARPATGEIHATAWGEAADWLLERLPTLLGATDTPEQLVLPPGPLREAQRRNPGLRLCATGLVLDSLIPAIMEQKVTVLEARRGMRYLVRRHGTPAPGPRPDLRVMPSARQWAAIPSWEWHKAGVDPKRAATILRAVRLAPRLEEASTMAGKQAFERLMTVPGIGIWTAAETLQRSNGDPDAVSVGDYHLANHIGHFFTGRARSTDEQMLELLAPYAGQRHRVCKLAFLAGASAPRFGPRLSPNDHRKR</sequence>
<proteinExistence type="predicted"/>
<evidence type="ECO:0000256" key="1">
    <source>
        <dbReference type="ARBA" id="ARBA00022763"/>
    </source>
</evidence>
<keyword evidence="1" id="KW-0227">DNA damage</keyword>
<dbReference type="EMBL" id="BMUB01000031">
    <property type="protein sequence ID" value="GGV03796.1"/>
    <property type="molecule type" value="Genomic_DNA"/>
</dbReference>
<dbReference type="AlphaFoldDB" id="A0A1E7NEB5"/>
<protein>
    <submittedName>
        <fullName evidence="4">3-methyladenine DNA glycosylase</fullName>
    </submittedName>
</protein>
<dbReference type="GO" id="GO:0008725">
    <property type="term" value="F:DNA-3-methyladenine glycosylase activity"/>
    <property type="evidence" value="ECO:0007669"/>
    <property type="project" value="TreeGrafter"/>
</dbReference>
<dbReference type="EMBL" id="JPRF03000002">
    <property type="protein sequence ID" value="OEV39056.1"/>
    <property type="molecule type" value="Genomic_DNA"/>
</dbReference>
<dbReference type="GO" id="GO:0006285">
    <property type="term" value="P:base-excision repair, AP site formation"/>
    <property type="evidence" value="ECO:0007669"/>
    <property type="project" value="TreeGrafter"/>
</dbReference>
<evidence type="ECO:0000313" key="5">
    <source>
        <dbReference type="Proteomes" id="UP000037395"/>
    </source>
</evidence>
<dbReference type="Proteomes" id="UP000610124">
    <property type="component" value="Unassembled WGS sequence"/>
</dbReference>
<name>A0A1E7NEB5_KITAU</name>
<dbReference type="GO" id="GO:0005737">
    <property type="term" value="C:cytoplasm"/>
    <property type="evidence" value="ECO:0007669"/>
    <property type="project" value="TreeGrafter"/>
</dbReference>
<reference evidence="4 5" key="2">
    <citation type="submission" date="2014-07" db="EMBL/GenBank/DDBJ databases">
        <authorList>
            <person name="Zhang J.E."/>
            <person name="Yang H."/>
            <person name="Guo J."/>
            <person name="Deng Z."/>
            <person name="Luo H."/>
            <person name="Luo M."/>
            <person name="Zhao B."/>
        </authorList>
    </citation>
    <scope>NUCLEOTIDE SEQUENCE [LARGE SCALE GENOMIC DNA]</scope>
    <source>
        <strain evidence="4">ATCC 10762</strain>
        <strain evidence="5">ATCC 10762 / DSM 40127 / CCM 3239 / JCM 4008 / LMG 5968 / NBRC 12843 / NCIMB 8234 / A-377</strain>
    </source>
</reference>
<gene>
    <name evidence="3" type="ORF">GCM10010502_68170</name>
    <name evidence="4" type="ORF">HS99_0018335</name>
</gene>
<evidence type="ECO:0000313" key="4">
    <source>
        <dbReference type="EMBL" id="OEV39056.1"/>
    </source>
</evidence>
<accession>A0A1E7NEB5</accession>
<evidence type="ECO:0000313" key="6">
    <source>
        <dbReference type="Proteomes" id="UP000610124"/>
    </source>
</evidence>
<dbReference type="Gene3D" id="1.10.340.30">
    <property type="entry name" value="Hypothetical protein, domain 2"/>
    <property type="match status" value="1"/>
</dbReference>
<keyword evidence="5" id="KW-1185">Reference proteome</keyword>
<dbReference type="GO" id="GO:0032131">
    <property type="term" value="F:alkylated DNA binding"/>
    <property type="evidence" value="ECO:0007669"/>
    <property type="project" value="TreeGrafter"/>
</dbReference>